<dbReference type="GO" id="GO:0031902">
    <property type="term" value="C:late endosome membrane"/>
    <property type="evidence" value="ECO:0007669"/>
    <property type="project" value="UniProtKB-SubCell"/>
</dbReference>
<dbReference type="AlphaFoldDB" id="A0A2T7PB63"/>
<evidence type="ECO:0000256" key="4">
    <source>
        <dbReference type="PROSITE-ProRule" id="PRU00221"/>
    </source>
</evidence>
<dbReference type="SMART" id="SM00320">
    <property type="entry name" value="WD40"/>
    <property type="match status" value="5"/>
</dbReference>
<organism evidence="5 6">
    <name type="scientific">Pomacea canaliculata</name>
    <name type="common">Golden apple snail</name>
    <dbReference type="NCBI Taxonomy" id="400727"/>
    <lineage>
        <taxon>Eukaryota</taxon>
        <taxon>Metazoa</taxon>
        <taxon>Spiralia</taxon>
        <taxon>Lophotrochozoa</taxon>
        <taxon>Mollusca</taxon>
        <taxon>Gastropoda</taxon>
        <taxon>Caenogastropoda</taxon>
        <taxon>Architaenioglossa</taxon>
        <taxon>Ampullarioidea</taxon>
        <taxon>Ampullariidae</taxon>
        <taxon>Pomacea</taxon>
    </lineage>
</organism>
<evidence type="ECO:0000256" key="1">
    <source>
        <dbReference type="ARBA" id="ARBA00004220"/>
    </source>
</evidence>
<reference evidence="5 6" key="1">
    <citation type="submission" date="2018-04" db="EMBL/GenBank/DDBJ databases">
        <title>The genome of golden apple snail Pomacea canaliculata provides insight into stress tolerance and invasive adaptation.</title>
        <authorList>
            <person name="Liu C."/>
            <person name="Liu B."/>
            <person name="Ren Y."/>
            <person name="Zhang Y."/>
            <person name="Wang H."/>
            <person name="Li S."/>
            <person name="Jiang F."/>
            <person name="Yin L."/>
            <person name="Zhang G."/>
            <person name="Qian W."/>
            <person name="Fan W."/>
        </authorList>
    </citation>
    <scope>NUCLEOTIDE SEQUENCE [LARGE SCALE GENOMIC DNA]</scope>
    <source>
        <strain evidence="5">SZHN2017</strain>
        <tissue evidence="5">Muscle</tissue>
    </source>
</reference>
<dbReference type="InterPro" id="IPR036322">
    <property type="entry name" value="WD40_repeat_dom_sf"/>
</dbReference>
<comment type="subcellular location">
    <subcellularLocation>
        <location evidence="1">Early endosome membrane</location>
        <topology evidence="1">Peripheral membrane protein</topology>
    </subcellularLocation>
    <subcellularLocation>
        <location evidence="2">Late endosome membrane</location>
    </subcellularLocation>
</comment>
<keyword evidence="6" id="KW-1185">Reference proteome</keyword>
<gene>
    <name evidence="5" type="ORF">C0Q70_09937</name>
</gene>
<evidence type="ECO:0000313" key="6">
    <source>
        <dbReference type="Proteomes" id="UP000245119"/>
    </source>
</evidence>
<evidence type="ECO:0000256" key="2">
    <source>
        <dbReference type="ARBA" id="ARBA00004414"/>
    </source>
</evidence>
<dbReference type="Pfam" id="PF00400">
    <property type="entry name" value="WD40"/>
    <property type="match status" value="2"/>
</dbReference>
<dbReference type="GO" id="GO:0141039">
    <property type="term" value="F:phosphatidylinositol 3-kinase inhibitor activity"/>
    <property type="evidence" value="ECO:0007669"/>
    <property type="project" value="InterPro"/>
</dbReference>
<evidence type="ECO:0000313" key="5">
    <source>
        <dbReference type="EMBL" id="PVD30664.1"/>
    </source>
</evidence>
<feature type="repeat" description="WD" evidence="4">
    <location>
        <begin position="405"/>
        <end position="437"/>
    </location>
</feature>
<dbReference type="SUPFAM" id="SSF50978">
    <property type="entry name" value="WD40 repeat-like"/>
    <property type="match status" value="1"/>
</dbReference>
<dbReference type="GO" id="GO:0051898">
    <property type="term" value="P:negative regulation of phosphatidylinositol 3-kinase/protein kinase B signal transduction"/>
    <property type="evidence" value="ECO:0007669"/>
    <property type="project" value="InterPro"/>
</dbReference>
<dbReference type="InterPro" id="IPR001680">
    <property type="entry name" value="WD40_rpt"/>
</dbReference>
<dbReference type="PANTHER" id="PTHR13083:SF3">
    <property type="entry name" value="WD REPEAT-CONTAINING PROTEIN 91"/>
    <property type="match status" value="1"/>
</dbReference>
<keyword evidence="4" id="KW-0853">WD repeat</keyword>
<evidence type="ECO:0000256" key="3">
    <source>
        <dbReference type="ARBA" id="ARBA00021116"/>
    </source>
</evidence>
<comment type="caution">
    <text evidence="5">The sequence shown here is derived from an EMBL/GenBank/DDBJ whole genome shotgun (WGS) entry which is preliminary data.</text>
</comment>
<protein>
    <recommendedName>
        <fullName evidence="3">WD repeat-containing protein 91</fullName>
    </recommendedName>
</protein>
<dbReference type="PANTHER" id="PTHR13083">
    <property type="entry name" value="WD REPEAT-CONTAINING PROTEIN 91"/>
    <property type="match status" value="1"/>
</dbReference>
<dbReference type="InterPro" id="IPR015943">
    <property type="entry name" value="WD40/YVTN_repeat-like_dom_sf"/>
</dbReference>
<dbReference type="Gene3D" id="2.130.10.10">
    <property type="entry name" value="YVTN repeat-like/Quinoprotein amine dehydrogenase"/>
    <property type="match status" value="2"/>
</dbReference>
<sequence length="732" mass="81871">MKHDKDKGLRADKIVDQLLAYINASDLSHFRDYWLYLSQNFFSRLDQRYSVSVRKLEVSLLKLYLVTAQMYNRKDQIREVFEKLSSDLQNQQEFKEWFVPILLNFDHDYRQMKTLQEENDMLKEKLLQGGQGMDKKGLESRSAKSGIVMASQAVPELIYDFSGLAKETETVTAKQKSSRRFPITLASPLMRRSKYEMPADNTSPPLNSYKLQQKHKAVTLQPDSRSFNQSFNNCTSTIPAPVERPVLQPSVSFPGSSLIKKFPGMGSPSSAHRGQSVVRQDSSSNLELQQVVLMGGQQTSIEHEIVASGHTKGGKELISFPPYNSPQSELSASQALGDEKLLLEKDKSARPLSPVQVPFDVEETAEMLAAGSDQELQCIDVLRLQQTGEKSGASCPFLRLNEDVYKEHQSSICCSRFSLSGQHVASLDMDGIVKVWSWSPQPSTTATVMSRSPFLSLDWASKSDRWLLLGNNNGCIRLFDTRELKTFGEVTVEPPFLSVRHLTTCPASMRFASSLVTIGTVPSKKSESGRIACWDLKTLKHVQYLTVEPEPVAINCCVYNFTGQTLLLGGSDGVVRLFDTSQGRCVSSWNAHKSPVQTLYYGHRESTFFSMGLDNKLSEWSLNNPKEPLRQILVKSGDHSAGLTKKQMSSSAAPVSQLFSLSKNKSYLLTFIKNKGVVCKVPEDKTNFYALMDLSCHEDLVTTVDWSQCADTDVCLTGTKDGQINICTLLYH</sequence>
<dbReference type="PROSITE" id="PS50082">
    <property type="entry name" value="WD_REPEATS_2"/>
    <property type="match status" value="1"/>
</dbReference>
<dbReference type="GO" id="GO:0045022">
    <property type="term" value="P:early endosome to late endosome transport"/>
    <property type="evidence" value="ECO:0007669"/>
    <property type="project" value="InterPro"/>
</dbReference>
<dbReference type="STRING" id="400727.A0A2T7PB63"/>
<proteinExistence type="predicted"/>
<name>A0A2T7PB63_POMCA</name>
<accession>A0A2T7PB63</accession>
<dbReference type="EMBL" id="PZQS01000005">
    <property type="protein sequence ID" value="PVD30664.1"/>
    <property type="molecule type" value="Genomic_DNA"/>
</dbReference>
<dbReference type="InterPro" id="IPR039724">
    <property type="entry name" value="WDR91"/>
</dbReference>
<dbReference type="OrthoDB" id="193023at2759"/>
<dbReference type="Proteomes" id="UP000245119">
    <property type="component" value="Linkage Group LG5"/>
</dbReference>
<dbReference type="GO" id="GO:0031901">
    <property type="term" value="C:early endosome membrane"/>
    <property type="evidence" value="ECO:0007669"/>
    <property type="project" value="UniProtKB-SubCell"/>
</dbReference>